<feature type="transmembrane region" description="Helical" evidence="8">
    <location>
        <begin position="530"/>
        <end position="548"/>
    </location>
</feature>
<dbReference type="RefSeq" id="XP_030993701.1">
    <property type="nucleotide sequence ID" value="XM_031142021.1"/>
</dbReference>
<evidence type="ECO:0000256" key="8">
    <source>
        <dbReference type="SAM" id="Phobius"/>
    </source>
</evidence>
<reference evidence="10 11" key="1">
    <citation type="submission" date="2019-06" db="EMBL/GenBank/DDBJ databases">
        <title>Draft genome sequence of the filamentous fungus Phialemoniopsis curvata isolated from diesel fuel.</title>
        <authorList>
            <person name="Varaljay V.A."/>
            <person name="Lyon W.J."/>
            <person name="Crouch A.L."/>
            <person name="Drake C.E."/>
            <person name="Hollomon J.M."/>
            <person name="Nadeau L.J."/>
            <person name="Nunn H.S."/>
            <person name="Stevenson B.S."/>
            <person name="Bojanowski C.L."/>
            <person name="Crookes-Goodson W.J."/>
        </authorList>
    </citation>
    <scope>NUCLEOTIDE SEQUENCE [LARGE SCALE GENOMIC DNA]</scope>
    <source>
        <strain evidence="10 11">D216</strain>
    </source>
</reference>
<dbReference type="Gene3D" id="1.20.1250.20">
    <property type="entry name" value="MFS general substrate transporter like domains"/>
    <property type="match status" value="2"/>
</dbReference>
<dbReference type="EMBL" id="SKBQ01000044">
    <property type="protein sequence ID" value="TPX11990.1"/>
    <property type="molecule type" value="Genomic_DNA"/>
</dbReference>
<dbReference type="Pfam" id="PF00083">
    <property type="entry name" value="Sugar_tr"/>
    <property type="match status" value="1"/>
</dbReference>
<keyword evidence="2" id="KW-0813">Transport</keyword>
<evidence type="ECO:0000256" key="6">
    <source>
        <dbReference type="ARBA" id="ARBA00023136"/>
    </source>
</evidence>
<dbReference type="InterPro" id="IPR005829">
    <property type="entry name" value="Sugar_transporter_CS"/>
</dbReference>
<dbReference type="InterPro" id="IPR004738">
    <property type="entry name" value="Phos_permease"/>
</dbReference>
<dbReference type="InterPro" id="IPR036259">
    <property type="entry name" value="MFS_trans_sf"/>
</dbReference>
<feature type="transmembrane region" description="Helical" evidence="8">
    <location>
        <begin position="424"/>
        <end position="444"/>
    </location>
</feature>
<gene>
    <name evidence="10" type="ORF">E0L32_007293</name>
</gene>
<dbReference type="OrthoDB" id="433512at2759"/>
<evidence type="ECO:0000256" key="4">
    <source>
        <dbReference type="ARBA" id="ARBA00022692"/>
    </source>
</evidence>
<comment type="subcellular location">
    <subcellularLocation>
        <location evidence="1">Membrane</location>
        <topology evidence="1">Multi-pass membrane protein</topology>
    </subcellularLocation>
</comment>
<feature type="transmembrane region" description="Helical" evidence="8">
    <location>
        <begin position="112"/>
        <end position="135"/>
    </location>
</feature>
<feature type="region of interest" description="Disordered" evidence="7">
    <location>
        <begin position="626"/>
        <end position="695"/>
    </location>
</feature>
<feature type="compositionally biased region" description="Low complexity" evidence="7">
    <location>
        <begin position="635"/>
        <end position="649"/>
    </location>
</feature>
<dbReference type="SUPFAM" id="SSF103473">
    <property type="entry name" value="MFS general substrate transporter"/>
    <property type="match status" value="1"/>
</dbReference>
<dbReference type="NCBIfam" id="TIGR00887">
    <property type="entry name" value="2A0109"/>
    <property type="match status" value="1"/>
</dbReference>
<keyword evidence="4 8" id="KW-0812">Transmembrane</keyword>
<feature type="transmembrane region" description="Helical" evidence="8">
    <location>
        <begin position="450"/>
        <end position="467"/>
    </location>
</feature>
<dbReference type="GO" id="GO:0016020">
    <property type="term" value="C:membrane"/>
    <property type="evidence" value="ECO:0007669"/>
    <property type="project" value="UniProtKB-SubCell"/>
</dbReference>
<evidence type="ECO:0000256" key="1">
    <source>
        <dbReference type="ARBA" id="ARBA00004141"/>
    </source>
</evidence>
<protein>
    <recommendedName>
        <fullName evidence="9">Major facilitator superfamily (MFS) profile domain-containing protein</fullName>
    </recommendedName>
</protein>
<keyword evidence="3" id="KW-0592">Phosphate transport</keyword>
<organism evidence="10 11">
    <name type="scientific">Thyridium curvatum</name>
    <dbReference type="NCBI Taxonomy" id="1093900"/>
    <lineage>
        <taxon>Eukaryota</taxon>
        <taxon>Fungi</taxon>
        <taxon>Dikarya</taxon>
        <taxon>Ascomycota</taxon>
        <taxon>Pezizomycotina</taxon>
        <taxon>Sordariomycetes</taxon>
        <taxon>Sordariomycetidae</taxon>
        <taxon>Thyridiales</taxon>
        <taxon>Thyridiaceae</taxon>
        <taxon>Thyridium</taxon>
    </lineage>
</organism>
<dbReference type="PROSITE" id="PS00217">
    <property type="entry name" value="SUGAR_TRANSPORT_2"/>
    <property type="match status" value="1"/>
</dbReference>
<comment type="caution">
    <text evidence="10">The sequence shown here is derived from an EMBL/GenBank/DDBJ whole genome shotgun (WGS) entry which is preliminary data.</text>
</comment>
<evidence type="ECO:0000313" key="10">
    <source>
        <dbReference type="EMBL" id="TPX11990.1"/>
    </source>
</evidence>
<dbReference type="GO" id="GO:0006817">
    <property type="term" value="P:phosphate ion transport"/>
    <property type="evidence" value="ECO:0007669"/>
    <property type="project" value="UniProtKB-KW"/>
</dbReference>
<dbReference type="InterPro" id="IPR005828">
    <property type="entry name" value="MFS_sugar_transport-like"/>
</dbReference>
<evidence type="ECO:0000256" key="7">
    <source>
        <dbReference type="SAM" id="MobiDB-lite"/>
    </source>
</evidence>
<keyword evidence="6 8" id="KW-0472">Membrane</keyword>
<dbReference type="FunCoup" id="A0A507B5T3">
    <property type="interactions" value="756"/>
</dbReference>
<feature type="transmembrane region" description="Helical" evidence="8">
    <location>
        <begin position="350"/>
        <end position="370"/>
    </location>
</feature>
<evidence type="ECO:0000256" key="2">
    <source>
        <dbReference type="ARBA" id="ARBA00022448"/>
    </source>
</evidence>
<accession>A0A507B5T3</accession>
<dbReference type="PANTHER" id="PTHR24064">
    <property type="entry name" value="SOLUTE CARRIER FAMILY 22 MEMBER"/>
    <property type="match status" value="1"/>
</dbReference>
<feature type="compositionally biased region" description="Low complexity" evidence="7">
    <location>
        <begin position="656"/>
        <end position="669"/>
    </location>
</feature>
<feature type="compositionally biased region" description="Polar residues" evidence="7">
    <location>
        <begin position="677"/>
        <end position="691"/>
    </location>
</feature>
<dbReference type="GeneID" id="41974740"/>
<feature type="transmembrane region" description="Helical" evidence="8">
    <location>
        <begin position="390"/>
        <end position="412"/>
    </location>
</feature>
<dbReference type="InParanoid" id="A0A507B5T3"/>
<proteinExistence type="predicted"/>
<dbReference type="PROSITE" id="PS50850">
    <property type="entry name" value="MFS"/>
    <property type="match status" value="1"/>
</dbReference>
<name>A0A507B5T3_9PEZI</name>
<feature type="transmembrane region" description="Helical" evidence="8">
    <location>
        <begin position="53"/>
        <end position="70"/>
    </location>
</feature>
<keyword evidence="11" id="KW-1185">Reference proteome</keyword>
<dbReference type="STRING" id="1093900.A0A507B5T3"/>
<dbReference type="AlphaFoldDB" id="A0A507B5T3"/>
<feature type="transmembrane region" description="Helical" evidence="8">
    <location>
        <begin position="488"/>
        <end position="510"/>
    </location>
</feature>
<dbReference type="Proteomes" id="UP000319257">
    <property type="component" value="Unassembled WGS sequence"/>
</dbReference>
<keyword evidence="5 8" id="KW-1133">Transmembrane helix</keyword>
<sequence length="739" mass="80030">MSYMLPEPAIPVQFARSIGGNNAFHNFVEDFSHIQDPNLRRRLALSEIDKVPFGMYHIRAVVVAGIGFFLDSYDIFSINLITTLLGVVFWSGTSEDAKYGFGGNHGQLPTPVSQALKASTSAGIVIGQVVFGWLADVFGRRKMYGIELGIIVLSTLNCALASPSQSMSSTGLLTFWRVMMGIGIGGDYPLSSVITSEFAPTRWRGAMMAAVFSMQGIGQLTAAITALVVTVAFRDAFINIPNINSCDYDCQIAADRSWRIIVGIGALPACIALYYRITIPETPRYTLDIAHDVEKADADIKAYMESRSEGEVDPIQQARMKKLAAPSLMTPLASWPDVISYFRKWKNMKMLIGTTISWFFLDLAFYGLGLNNSIVLQAIGYAHGTTLYHLLYNNAVGMIILACAGSLPGYWTAIFTIDTFGRKALQIFGFIVLTVLFCILGFAYHRLSEAAMLTLYVIAQFFFNWGPNTTTFIIPGECYPTRYRSTGHGLSAAMGKVGAIIAQVISIPLLNKDSPPDCKGSQCSPWLDRLMQIFALFMLCGTFVSLLLPETKGVTLEELAGEAPTSYNSGRNGSIKKGPTKWSRWNPFGGGQPAGFNYPRVGAYKGAWMAYSPRVGIMTSPELAAQNAGKKARKGSSGLMSSHSNSNNNNKKKRNSSGAGNQNGSSSGGSRRDKTLSGESSCYADSTSSTAPVDDHDAAIATPASVLPGWGAGWGRIDRGGNNPNMNNIRLQDVGSLLK</sequence>
<feature type="domain" description="Major facilitator superfamily (MFS) profile" evidence="9">
    <location>
        <begin position="60"/>
        <end position="552"/>
    </location>
</feature>
<feature type="transmembrane region" description="Helical" evidence="8">
    <location>
        <begin position="257"/>
        <end position="275"/>
    </location>
</feature>
<feature type="transmembrane region" description="Helical" evidence="8">
    <location>
        <begin position="75"/>
        <end position="92"/>
    </location>
</feature>
<dbReference type="CDD" id="cd17364">
    <property type="entry name" value="MFS_PhT"/>
    <property type="match status" value="1"/>
</dbReference>
<evidence type="ECO:0000256" key="3">
    <source>
        <dbReference type="ARBA" id="ARBA00022592"/>
    </source>
</evidence>
<evidence type="ECO:0000259" key="9">
    <source>
        <dbReference type="PROSITE" id="PS50850"/>
    </source>
</evidence>
<feature type="transmembrane region" description="Helical" evidence="8">
    <location>
        <begin position="206"/>
        <end position="233"/>
    </location>
</feature>
<dbReference type="GO" id="GO:0005315">
    <property type="term" value="F:phosphate transmembrane transporter activity"/>
    <property type="evidence" value="ECO:0007669"/>
    <property type="project" value="InterPro"/>
</dbReference>
<evidence type="ECO:0000256" key="5">
    <source>
        <dbReference type="ARBA" id="ARBA00022989"/>
    </source>
</evidence>
<evidence type="ECO:0000313" key="11">
    <source>
        <dbReference type="Proteomes" id="UP000319257"/>
    </source>
</evidence>
<dbReference type="InterPro" id="IPR020846">
    <property type="entry name" value="MFS_dom"/>
</dbReference>